<dbReference type="PANTHER" id="PTHR11730:SF89">
    <property type="entry name" value="AMMONIUM TRANSPORTER SLL0108-RELATED"/>
    <property type="match status" value="1"/>
</dbReference>
<dbReference type="PATRIC" id="fig|1121439.3.peg.1763"/>
<feature type="transmembrane region" description="Helical" evidence="8">
    <location>
        <begin position="407"/>
        <end position="428"/>
    </location>
</feature>
<dbReference type="Proteomes" id="UP000014975">
    <property type="component" value="Unassembled WGS sequence"/>
</dbReference>
<dbReference type="PANTHER" id="PTHR11730">
    <property type="entry name" value="AMMONIUM TRANSPORTER"/>
    <property type="match status" value="1"/>
</dbReference>
<dbReference type="InterPro" id="IPR029020">
    <property type="entry name" value="Ammonium/urea_transptr"/>
</dbReference>
<feature type="transmembrane region" description="Helical" evidence="8">
    <location>
        <begin position="93"/>
        <end position="113"/>
    </location>
</feature>
<evidence type="ECO:0000256" key="6">
    <source>
        <dbReference type="ARBA" id="ARBA00023136"/>
    </source>
</evidence>
<dbReference type="InterPro" id="IPR018047">
    <property type="entry name" value="Ammonium_transpt_CS"/>
</dbReference>
<dbReference type="EMBL" id="ATHI01000026">
    <property type="protein sequence ID" value="EPR32971.1"/>
    <property type="molecule type" value="Genomic_DNA"/>
</dbReference>
<evidence type="ECO:0000256" key="9">
    <source>
        <dbReference type="SAM" id="SignalP"/>
    </source>
</evidence>
<keyword evidence="6 8" id="KW-0472">Membrane</keyword>
<evidence type="ECO:0000256" key="8">
    <source>
        <dbReference type="RuleBase" id="RU362002"/>
    </source>
</evidence>
<feature type="transmembrane region" description="Helical" evidence="8">
    <location>
        <begin position="165"/>
        <end position="186"/>
    </location>
</feature>
<evidence type="ECO:0000256" key="2">
    <source>
        <dbReference type="ARBA" id="ARBA00005887"/>
    </source>
</evidence>
<comment type="caution">
    <text evidence="11">The sequence shown here is derived from an EMBL/GenBank/DDBJ whole genome shotgun (WGS) entry which is preliminary data.</text>
</comment>
<proteinExistence type="inferred from homology"/>
<evidence type="ECO:0000313" key="12">
    <source>
        <dbReference type="Proteomes" id="UP000014975"/>
    </source>
</evidence>
<dbReference type="GO" id="GO:0097272">
    <property type="term" value="P:ammonium homeostasis"/>
    <property type="evidence" value="ECO:0007669"/>
    <property type="project" value="TreeGrafter"/>
</dbReference>
<comment type="subcellular location">
    <subcellularLocation>
        <location evidence="8">Cell membrane</location>
        <topology evidence="8">Multi-pass membrane protein</topology>
    </subcellularLocation>
    <subcellularLocation>
        <location evidence="1">Membrane</location>
        <topology evidence="1">Multi-pass membrane protein</topology>
    </subcellularLocation>
</comment>
<protein>
    <recommendedName>
        <fullName evidence="8">Ammonium transporter</fullName>
    </recommendedName>
</protein>
<comment type="similarity">
    <text evidence="2 8">Belongs to the ammonia transporter channel (TC 1.A.11.2) family.</text>
</comment>
<evidence type="ECO:0000256" key="7">
    <source>
        <dbReference type="ARBA" id="ARBA00023177"/>
    </source>
</evidence>
<feature type="transmembrane region" description="Helical" evidence="8">
    <location>
        <begin position="310"/>
        <end position="330"/>
    </location>
</feature>
<keyword evidence="9" id="KW-0732">Signal</keyword>
<keyword evidence="5 8" id="KW-1133">Transmembrane helix</keyword>
<dbReference type="Pfam" id="PF00909">
    <property type="entry name" value="Ammonium_transp"/>
    <property type="match status" value="1"/>
</dbReference>
<feature type="transmembrane region" description="Helical" evidence="8">
    <location>
        <begin position="49"/>
        <end position="72"/>
    </location>
</feature>
<name>S7T8P8_9BACT</name>
<dbReference type="STRING" id="1121439.dsat_0412"/>
<sequence>MTISRFSPAKAARWALPAALACAFLALPDPAHAEDGIEFLTQANANILWTLVAALLVFFMQAGFACVEAGFTRAKSAGNIIMKNFLDFGAGQVTFLFLGFALMFGTDAFGLFGTSGFGLSGLTLDYGNFDDSSWNITFWLFQSVFAATAATIVSGGMAERTKFSSYIIISVLVTGLIYPISGHWAWGGLNGDASAGWLENLGFMDFAGSSVVHSVGGWVALAGALVLGPRMGKYGPDGKPRAIPGHNIPLGALGVFILWFGWFGFNAGSTTTADNTIGLIAANTSLAAAAGVLGAMATSWVRFGKPDMSMTMNGALAGLVGITAPCFTVSPMGSLAIGLVAGVLVVLSIEFIDKVLRVDDPVGAVSVHGVCGVWGTLACGLFTVPGLNDGAGGLFYGGGFDILGVQALGAAAYFVWAFGMGLVVMLLVKALFGLRVSEEEEIKGLDITEHGSEAYSGFQIFRTE</sequence>
<dbReference type="InterPro" id="IPR001905">
    <property type="entry name" value="Ammonium_transpt"/>
</dbReference>
<feature type="transmembrane region" description="Helical" evidence="8">
    <location>
        <begin position="133"/>
        <end position="153"/>
    </location>
</feature>
<evidence type="ECO:0000256" key="5">
    <source>
        <dbReference type="ARBA" id="ARBA00022989"/>
    </source>
</evidence>
<feature type="transmembrane region" description="Helical" evidence="8">
    <location>
        <begin position="277"/>
        <end position="298"/>
    </location>
</feature>
<feature type="transmembrane region" description="Helical" evidence="8">
    <location>
        <begin position="206"/>
        <end position="227"/>
    </location>
</feature>
<evidence type="ECO:0000256" key="3">
    <source>
        <dbReference type="ARBA" id="ARBA00022448"/>
    </source>
</evidence>
<dbReference type="RefSeq" id="WP_020887106.1">
    <property type="nucleotide sequence ID" value="NZ_ATHI01000026.1"/>
</dbReference>
<feature type="transmembrane region" description="Helical" evidence="8">
    <location>
        <begin position="336"/>
        <end position="352"/>
    </location>
</feature>
<keyword evidence="7 8" id="KW-0924">Ammonia transport</keyword>
<dbReference type="GO" id="GO:0005886">
    <property type="term" value="C:plasma membrane"/>
    <property type="evidence" value="ECO:0007669"/>
    <property type="project" value="UniProtKB-SubCell"/>
</dbReference>
<evidence type="ECO:0000256" key="4">
    <source>
        <dbReference type="ARBA" id="ARBA00022692"/>
    </source>
</evidence>
<dbReference type="Gene3D" id="1.10.3430.10">
    <property type="entry name" value="Ammonium transporter AmtB like domains"/>
    <property type="match status" value="1"/>
</dbReference>
<evidence type="ECO:0000259" key="10">
    <source>
        <dbReference type="Pfam" id="PF00909"/>
    </source>
</evidence>
<accession>S7T8P8</accession>
<dbReference type="SUPFAM" id="SSF111352">
    <property type="entry name" value="Ammonium transporter"/>
    <property type="match status" value="1"/>
</dbReference>
<feature type="signal peptide" evidence="9">
    <location>
        <begin position="1"/>
        <end position="33"/>
    </location>
</feature>
<dbReference type="InterPro" id="IPR024041">
    <property type="entry name" value="NH4_transpt_AmtB-like_dom"/>
</dbReference>
<dbReference type="NCBIfam" id="TIGR00836">
    <property type="entry name" value="amt"/>
    <property type="match status" value="1"/>
</dbReference>
<keyword evidence="3 8" id="KW-0813">Transport</keyword>
<reference evidence="11 12" key="1">
    <citation type="journal article" date="2013" name="Genome Announc.">
        <title>Draft genome sequences for three mercury-methylating, sulfate-reducing bacteria.</title>
        <authorList>
            <person name="Brown S.D."/>
            <person name="Hurt R.A.Jr."/>
            <person name="Gilmour C.C."/>
            <person name="Elias D.A."/>
        </authorList>
    </citation>
    <scope>NUCLEOTIDE SEQUENCE [LARGE SCALE GENOMIC DNA]</scope>
    <source>
        <strain evidence="11 12">DSM 16529</strain>
    </source>
</reference>
<dbReference type="GO" id="GO:0008519">
    <property type="term" value="F:ammonium channel activity"/>
    <property type="evidence" value="ECO:0007669"/>
    <property type="project" value="InterPro"/>
</dbReference>
<dbReference type="AlphaFoldDB" id="S7T8P8"/>
<feature type="chain" id="PRO_5004544863" description="Ammonium transporter" evidence="9">
    <location>
        <begin position="34"/>
        <end position="464"/>
    </location>
</feature>
<dbReference type="eggNOG" id="COG0004">
    <property type="taxonomic scope" value="Bacteria"/>
</dbReference>
<feature type="domain" description="Ammonium transporter AmtB-like" evidence="10">
    <location>
        <begin position="48"/>
        <end position="455"/>
    </location>
</feature>
<dbReference type="OrthoDB" id="9814202at2"/>
<feature type="transmembrane region" description="Helical" evidence="8">
    <location>
        <begin position="248"/>
        <end position="265"/>
    </location>
</feature>
<evidence type="ECO:0000313" key="11">
    <source>
        <dbReference type="EMBL" id="EPR32971.1"/>
    </source>
</evidence>
<keyword evidence="12" id="KW-1185">Reference proteome</keyword>
<feature type="transmembrane region" description="Helical" evidence="8">
    <location>
        <begin position="364"/>
        <end position="387"/>
    </location>
</feature>
<dbReference type="PROSITE" id="PS01219">
    <property type="entry name" value="AMMONIUM_TRANSP"/>
    <property type="match status" value="1"/>
</dbReference>
<keyword evidence="4 8" id="KW-0812">Transmembrane</keyword>
<evidence type="ECO:0000256" key="1">
    <source>
        <dbReference type="ARBA" id="ARBA00004141"/>
    </source>
</evidence>
<organism evidence="11 12">
    <name type="scientific">Alkalidesulfovibrio alkalitolerans DSM 16529</name>
    <dbReference type="NCBI Taxonomy" id="1121439"/>
    <lineage>
        <taxon>Bacteria</taxon>
        <taxon>Pseudomonadati</taxon>
        <taxon>Thermodesulfobacteriota</taxon>
        <taxon>Desulfovibrionia</taxon>
        <taxon>Desulfovibrionales</taxon>
        <taxon>Desulfovibrionaceae</taxon>
        <taxon>Alkalidesulfovibrio</taxon>
    </lineage>
</organism>
<gene>
    <name evidence="11" type="ORF">dsat_0412</name>
</gene>